<reference evidence="1 2" key="1">
    <citation type="submission" date="2015-01" db="EMBL/GenBank/DDBJ databases">
        <title>Evolution of Trichinella species and genotypes.</title>
        <authorList>
            <person name="Korhonen P.K."/>
            <person name="Edoardo P."/>
            <person name="Giuseppe L.R."/>
            <person name="Gasser R.B."/>
        </authorList>
    </citation>
    <scope>NUCLEOTIDE SEQUENCE [LARGE SCALE GENOMIC DNA]</scope>
    <source>
        <strain evidence="1">ISS120</strain>
    </source>
</reference>
<keyword evidence="2" id="KW-1185">Reference proteome</keyword>
<dbReference type="EMBL" id="JYDI01000043">
    <property type="protein sequence ID" value="KRY56406.1"/>
    <property type="molecule type" value="Genomic_DNA"/>
</dbReference>
<evidence type="ECO:0000313" key="2">
    <source>
        <dbReference type="Proteomes" id="UP000054653"/>
    </source>
</evidence>
<protein>
    <submittedName>
        <fullName evidence="1">Uncharacterized protein</fullName>
    </submittedName>
</protein>
<dbReference type="Proteomes" id="UP000054653">
    <property type="component" value="Unassembled WGS sequence"/>
</dbReference>
<name>A0A0V1D4X3_TRIBR</name>
<sequence length="114" mass="12745">MEFHTCCNKCRLLSHFSCRKSHTFLDTCLITSAPGRFTVVAAHLNSVAPQVPLTSHRPQGGDIAHFWNHCVKGNVAKLQIAKMKIDGVQHLVCTKHPSVNSTRRIHHGAYHLQL</sequence>
<proteinExistence type="predicted"/>
<dbReference type="AlphaFoldDB" id="A0A0V1D4X3"/>
<accession>A0A0V1D4X3</accession>
<evidence type="ECO:0000313" key="1">
    <source>
        <dbReference type="EMBL" id="KRY56406.1"/>
    </source>
</evidence>
<comment type="caution">
    <text evidence="1">The sequence shown here is derived from an EMBL/GenBank/DDBJ whole genome shotgun (WGS) entry which is preliminary data.</text>
</comment>
<organism evidence="1 2">
    <name type="scientific">Trichinella britovi</name>
    <name type="common">Parasitic roundworm</name>
    <dbReference type="NCBI Taxonomy" id="45882"/>
    <lineage>
        <taxon>Eukaryota</taxon>
        <taxon>Metazoa</taxon>
        <taxon>Ecdysozoa</taxon>
        <taxon>Nematoda</taxon>
        <taxon>Enoplea</taxon>
        <taxon>Dorylaimia</taxon>
        <taxon>Trichinellida</taxon>
        <taxon>Trichinellidae</taxon>
        <taxon>Trichinella</taxon>
    </lineage>
</organism>
<gene>
    <name evidence="1" type="ORF">T03_1407</name>
</gene>